<dbReference type="Proteomes" id="UP000426265">
    <property type="component" value="Unassembled WGS sequence"/>
</dbReference>
<dbReference type="Pfam" id="PF02671">
    <property type="entry name" value="PAH"/>
    <property type="match status" value="1"/>
</dbReference>
<dbReference type="PANTHER" id="PTHR12346">
    <property type="entry name" value="SIN3B-RELATED"/>
    <property type="match status" value="1"/>
</dbReference>
<evidence type="ECO:0000256" key="2">
    <source>
        <dbReference type="ARBA" id="ARBA00023242"/>
    </source>
</evidence>
<reference evidence="4" key="2">
    <citation type="submission" date="2016-03" db="EMBL/GenBank/DDBJ databases">
        <title>Full-length assembly of Arabidopsis thaliana Ler reveals the complement of translocations and inversions.</title>
        <authorList>
            <person name="Zapata L."/>
            <person name="Schneeberger K."/>
            <person name="Ossowski S."/>
        </authorList>
    </citation>
    <scope>NUCLEOTIDE SEQUENCE [LARGE SCALE GENOMIC DNA]</scope>
    <source>
        <tissue evidence="4">Leaf</tissue>
    </source>
</reference>
<dbReference type="ExpressionAtlas" id="A0A178UM17">
    <property type="expression patterns" value="baseline"/>
</dbReference>
<dbReference type="EMBL" id="LUHQ01000005">
    <property type="protein sequence ID" value="OAO94859.1"/>
    <property type="molecule type" value="Genomic_DNA"/>
</dbReference>
<evidence type="ECO:0000313" key="7">
    <source>
        <dbReference type="Proteomes" id="UP000426265"/>
    </source>
</evidence>
<dbReference type="PROSITE" id="PS51477">
    <property type="entry name" value="PAH"/>
    <property type="match status" value="1"/>
</dbReference>
<proteinExistence type="predicted"/>
<evidence type="ECO:0000313" key="4">
    <source>
        <dbReference type="EMBL" id="OAO94859.1"/>
    </source>
</evidence>
<gene>
    <name evidence="4" type="ordered locus">AXX17_At5g14520</name>
    <name evidence="5" type="ORF">AN1_LOCUS22275</name>
</gene>
<dbReference type="EMBL" id="CACRSJ010000110">
    <property type="protein sequence ID" value="VYS66873.1"/>
    <property type="molecule type" value="Genomic_DNA"/>
</dbReference>
<evidence type="ECO:0000256" key="1">
    <source>
        <dbReference type="ARBA" id="ARBA00004123"/>
    </source>
</evidence>
<dbReference type="PANTHER" id="PTHR12346:SF8">
    <property type="entry name" value="PAIRED AMPHIPATHIC HELIX PROTEIN SIN3-LIKE 2"/>
    <property type="match status" value="1"/>
</dbReference>
<dbReference type="FunFam" id="1.20.1160.11:FF:000001">
    <property type="entry name" value="Paired amphipathic helix protein Sin3"/>
    <property type="match status" value="1"/>
</dbReference>
<keyword evidence="2 3" id="KW-0539">Nucleus</keyword>
<dbReference type="InterPro" id="IPR003822">
    <property type="entry name" value="PAH"/>
</dbReference>
<organism evidence="4 6">
    <name type="scientific">Arabidopsis thaliana</name>
    <name type="common">Mouse-ear cress</name>
    <dbReference type="NCBI Taxonomy" id="3702"/>
    <lineage>
        <taxon>Eukaryota</taxon>
        <taxon>Viridiplantae</taxon>
        <taxon>Streptophyta</taxon>
        <taxon>Embryophyta</taxon>
        <taxon>Tracheophyta</taxon>
        <taxon>Spermatophyta</taxon>
        <taxon>Magnoliopsida</taxon>
        <taxon>eudicotyledons</taxon>
        <taxon>Gunneridae</taxon>
        <taxon>Pentapetalae</taxon>
        <taxon>rosids</taxon>
        <taxon>malvids</taxon>
        <taxon>Brassicales</taxon>
        <taxon>Brassicaceae</taxon>
        <taxon>Camelineae</taxon>
        <taxon>Arabidopsis</taxon>
    </lineage>
</organism>
<evidence type="ECO:0000256" key="3">
    <source>
        <dbReference type="PROSITE-ProRule" id="PRU00810"/>
    </source>
</evidence>
<dbReference type="InterPro" id="IPR036600">
    <property type="entry name" value="PAH_sf"/>
</dbReference>
<dbReference type="GO" id="GO:0003714">
    <property type="term" value="F:transcription corepressor activity"/>
    <property type="evidence" value="ECO:0007669"/>
    <property type="project" value="InterPro"/>
</dbReference>
<evidence type="ECO:0008006" key="8">
    <source>
        <dbReference type="Google" id="ProtNLM"/>
    </source>
</evidence>
<evidence type="ECO:0000313" key="5">
    <source>
        <dbReference type="EMBL" id="VYS66873.1"/>
    </source>
</evidence>
<dbReference type="SUPFAM" id="SSF47762">
    <property type="entry name" value="PAH2 domain"/>
    <property type="match status" value="1"/>
</dbReference>
<protein>
    <recommendedName>
        <fullName evidence="8">Paired amphipathic helix (PAH2) superfamily protein</fullName>
    </recommendedName>
</protein>
<dbReference type="Gene3D" id="1.20.1160.11">
    <property type="entry name" value="Paired amphipathic helix"/>
    <property type="match status" value="1"/>
</dbReference>
<reference evidence="6" key="1">
    <citation type="journal article" date="2016" name="Proc. Natl. Acad. Sci. U.S.A.">
        <title>Chromosome-level assembly of Arabidopsis thaliana Ler reveals the extent of translocation and inversion polymorphisms.</title>
        <authorList>
            <person name="Zapata L."/>
            <person name="Ding J."/>
            <person name="Willing E.M."/>
            <person name="Hartwig B."/>
            <person name="Bezdan D."/>
            <person name="Jiao W.B."/>
            <person name="Patel V."/>
            <person name="Velikkakam James G."/>
            <person name="Koornneef M."/>
            <person name="Ossowski S."/>
            <person name="Schneeberger K."/>
        </authorList>
    </citation>
    <scope>NUCLEOTIDE SEQUENCE [LARGE SCALE GENOMIC DNA]</scope>
    <source>
        <strain evidence="6">cv. Landsberg erecta</strain>
    </source>
</reference>
<comment type="subcellular location">
    <subcellularLocation>
        <location evidence="1 3">Nucleus</location>
    </subcellularLocation>
</comment>
<dbReference type="InterPro" id="IPR039774">
    <property type="entry name" value="Sin3-like"/>
</dbReference>
<name>A0A178UM17_ARATH</name>
<reference evidence="5 7" key="3">
    <citation type="submission" date="2019-11" db="EMBL/GenBank/DDBJ databases">
        <authorList>
            <person name="Jiao W.-B."/>
            <person name="Schneeberger K."/>
        </authorList>
    </citation>
    <scope>NUCLEOTIDE SEQUENCE [LARGE SCALE GENOMIC DNA]</scope>
    <source>
        <strain evidence="7">cv. An-1</strain>
    </source>
</reference>
<dbReference type="GO" id="GO:0005634">
    <property type="term" value="C:nucleus"/>
    <property type="evidence" value="ECO:0007669"/>
    <property type="project" value="UniProtKB-SubCell"/>
</dbReference>
<sequence>MERTPDAINVPRSRRHGRRRDIMAECRAYFMEVKDTFHDQIEKYDMFKNILLDLKARRIGRHTAFAQLKELFKEHNELIIGFNTFLPTGYKIALDDDVEDSFSSTARNY</sequence>
<dbReference type="AlphaFoldDB" id="A0A178UM17"/>
<evidence type="ECO:0000313" key="6">
    <source>
        <dbReference type="Proteomes" id="UP000078284"/>
    </source>
</evidence>
<dbReference type="Proteomes" id="UP000078284">
    <property type="component" value="Chromosome 5"/>
</dbReference>
<accession>A0A178UM17</accession>